<evidence type="ECO:0000256" key="1">
    <source>
        <dbReference type="SAM" id="Phobius"/>
    </source>
</evidence>
<comment type="caution">
    <text evidence="2">The sequence shown here is derived from an EMBL/GenBank/DDBJ whole genome shotgun (WGS) entry which is preliminary data.</text>
</comment>
<keyword evidence="1" id="KW-1133">Transmembrane helix</keyword>
<gene>
    <name evidence="2" type="ORF">D5018_18255</name>
</gene>
<evidence type="ECO:0008006" key="4">
    <source>
        <dbReference type="Google" id="ProtNLM"/>
    </source>
</evidence>
<proteinExistence type="predicted"/>
<dbReference type="EMBL" id="QZEI01000085">
    <property type="protein sequence ID" value="RLV58247.1"/>
    <property type="molecule type" value="Genomic_DNA"/>
</dbReference>
<keyword evidence="3" id="KW-1185">Reference proteome</keyword>
<name>A0A3L8PS48_9GAMM</name>
<evidence type="ECO:0000313" key="2">
    <source>
        <dbReference type="EMBL" id="RLV58247.1"/>
    </source>
</evidence>
<dbReference type="AlphaFoldDB" id="A0A3L8PS48"/>
<reference evidence="2 3" key="1">
    <citation type="submission" date="2018-09" db="EMBL/GenBank/DDBJ databases">
        <title>Phylogeny of the Shewanellaceae, and recommendation for two new genera, Pseudoshewanella and Parashewanella.</title>
        <authorList>
            <person name="Wang G."/>
        </authorList>
    </citation>
    <scope>NUCLEOTIDE SEQUENCE [LARGE SCALE GENOMIC DNA]</scope>
    <source>
        <strain evidence="2 3">C51</strain>
    </source>
</reference>
<organism evidence="2 3">
    <name type="scientific">Parashewanella curva</name>
    <dbReference type="NCBI Taxonomy" id="2338552"/>
    <lineage>
        <taxon>Bacteria</taxon>
        <taxon>Pseudomonadati</taxon>
        <taxon>Pseudomonadota</taxon>
        <taxon>Gammaproteobacteria</taxon>
        <taxon>Alteromonadales</taxon>
        <taxon>Shewanellaceae</taxon>
        <taxon>Parashewanella</taxon>
    </lineage>
</organism>
<feature type="transmembrane region" description="Helical" evidence="1">
    <location>
        <begin position="35"/>
        <end position="52"/>
    </location>
</feature>
<evidence type="ECO:0000313" key="3">
    <source>
        <dbReference type="Proteomes" id="UP000281474"/>
    </source>
</evidence>
<sequence length="214" mass="25060">MHRTAVLILAYYITFNGLVPKLSHTQSDWGNFGSYFGGTAGTLFAVLAFISLREQIALQKKSTEKELKAIALNAEISRMEKTFSHYDVLLNEAIICVQRPNQPKIKHIANLIYTARLLEVLEKHYMWFAHLIKQSTNELVEHTSYNEHLWYAKLSWKRFEKYADFLFSKISGFENKYALETKEGYEFSLYTQAYQQWKREWDIFADTFGGKAEE</sequence>
<accession>A0A3L8PS48</accession>
<keyword evidence="1" id="KW-0472">Membrane</keyword>
<protein>
    <recommendedName>
        <fullName evidence="4">DUF4760 domain-containing protein</fullName>
    </recommendedName>
</protein>
<dbReference type="Proteomes" id="UP000281474">
    <property type="component" value="Unassembled WGS sequence"/>
</dbReference>
<keyword evidence="1" id="KW-0812">Transmembrane</keyword>